<dbReference type="RefSeq" id="WP_306974414.1">
    <property type="nucleotide sequence ID" value="NZ_JAUSTQ010000002.1"/>
</dbReference>
<keyword evidence="2" id="KW-0812">Transmembrane</keyword>
<proteinExistence type="predicted"/>
<reference evidence="3 4" key="1">
    <citation type="submission" date="2023-07" db="EMBL/GenBank/DDBJ databases">
        <title>Genomic Encyclopedia of Type Strains, Phase IV (KMG-IV): sequencing the most valuable type-strain genomes for metagenomic binning, comparative biology and taxonomic classification.</title>
        <authorList>
            <person name="Goeker M."/>
        </authorList>
    </citation>
    <scope>NUCLEOTIDE SEQUENCE [LARGE SCALE GENOMIC DNA]</scope>
    <source>
        <strain evidence="3 4">DSM 16460</strain>
    </source>
</reference>
<evidence type="ECO:0000256" key="1">
    <source>
        <dbReference type="SAM" id="MobiDB-lite"/>
    </source>
</evidence>
<feature type="compositionally biased region" description="Acidic residues" evidence="1">
    <location>
        <begin position="70"/>
        <end position="80"/>
    </location>
</feature>
<keyword evidence="2" id="KW-1133">Transmembrane helix</keyword>
<evidence type="ECO:0000256" key="2">
    <source>
        <dbReference type="SAM" id="Phobius"/>
    </source>
</evidence>
<dbReference type="InterPro" id="IPR038503">
    <property type="entry name" value="SpoIIIAH_sf"/>
</dbReference>
<organism evidence="3 4">
    <name type="scientific">Alkalibacillus salilacus</name>
    <dbReference type="NCBI Taxonomy" id="284582"/>
    <lineage>
        <taxon>Bacteria</taxon>
        <taxon>Bacillati</taxon>
        <taxon>Bacillota</taxon>
        <taxon>Bacilli</taxon>
        <taxon>Bacillales</taxon>
        <taxon>Bacillaceae</taxon>
        <taxon>Alkalibacillus</taxon>
    </lineage>
</organism>
<name>A0ABT9VC95_9BACI</name>
<comment type="caution">
    <text evidence="3">The sequence shown here is derived from an EMBL/GenBank/DDBJ whole genome shotgun (WGS) entry which is preliminary data.</text>
</comment>
<keyword evidence="2" id="KW-0472">Membrane</keyword>
<dbReference type="InterPro" id="IPR024232">
    <property type="entry name" value="SpoIIIAH"/>
</dbReference>
<sequence length="201" mass="22949">MVLRKQTVWLITMLSLLIVLSVYYLMSPGSEEVALIPDEDEERQEQIEGDENQEESEGDSTSDPQTETSAESDLDVDVSTDELSPHELFTTIRLEKEDARSEMKEQLSSIVASSSATTEEKNEAMEEMYALQTSAQKEMILEEMIKQEKGFQDVLVRTDEEVVQIRVIAEELSKTDANHIMQLARDEFNELEPRVRLQEDA</sequence>
<dbReference type="Pfam" id="PF12685">
    <property type="entry name" value="SpoIIIAH"/>
    <property type="match status" value="1"/>
</dbReference>
<feature type="compositionally biased region" description="Acidic residues" evidence="1">
    <location>
        <begin position="37"/>
        <end position="60"/>
    </location>
</feature>
<evidence type="ECO:0000313" key="4">
    <source>
        <dbReference type="Proteomes" id="UP001224359"/>
    </source>
</evidence>
<keyword evidence="4" id="KW-1185">Reference proteome</keyword>
<dbReference type="EMBL" id="JAUSTQ010000002">
    <property type="protein sequence ID" value="MDQ0158591.1"/>
    <property type="molecule type" value="Genomic_DNA"/>
</dbReference>
<dbReference type="Proteomes" id="UP001224359">
    <property type="component" value="Unassembled WGS sequence"/>
</dbReference>
<feature type="transmembrane region" description="Helical" evidence="2">
    <location>
        <begin position="7"/>
        <end position="26"/>
    </location>
</feature>
<protein>
    <submittedName>
        <fullName evidence="3">Stage III sporulation protein AH</fullName>
    </submittedName>
</protein>
<feature type="region of interest" description="Disordered" evidence="1">
    <location>
        <begin position="36"/>
        <end position="84"/>
    </location>
</feature>
<evidence type="ECO:0000313" key="3">
    <source>
        <dbReference type="EMBL" id="MDQ0158591.1"/>
    </source>
</evidence>
<accession>A0ABT9VC95</accession>
<dbReference type="Gene3D" id="1.10.287.4300">
    <property type="entry name" value="Stage III sporulation protein AH-like"/>
    <property type="match status" value="1"/>
</dbReference>
<gene>
    <name evidence="3" type="ORF">J2S77_000547</name>
</gene>